<dbReference type="CDD" id="cd06460">
    <property type="entry name" value="M32_Taq"/>
    <property type="match status" value="1"/>
</dbReference>
<keyword evidence="5" id="KW-1185">Reference proteome</keyword>
<dbReference type="PIRSF" id="PIRSF006615">
    <property type="entry name" value="Zn_crbxpep_Taq"/>
    <property type="match status" value="1"/>
</dbReference>
<dbReference type="Proteomes" id="UP000427373">
    <property type="component" value="Chromosome"/>
</dbReference>
<name>A0A650CI65_SULOH</name>
<protein>
    <recommendedName>
        <fullName evidence="1">Metal-dependent carboxypeptidase</fullName>
        <ecNumber evidence="1">3.4.17.19</ecNumber>
    </recommendedName>
</protein>
<dbReference type="KEGG" id="soh:D1869_09305"/>
<feature type="active site" description="Proton donor/acceptor" evidence="3">
    <location>
        <position position="264"/>
    </location>
</feature>
<proteinExistence type="inferred from homology"/>
<feature type="binding site" evidence="2">
    <location>
        <position position="267"/>
    </location>
    <ligand>
        <name>Zn(2+)</name>
        <dbReference type="ChEBI" id="CHEBI:29105"/>
        <note>catalytic</note>
    </ligand>
</feature>
<keyword evidence="2" id="KW-0862">Zinc</keyword>
<feature type="binding site" evidence="2">
    <location>
        <position position="263"/>
    </location>
    <ligand>
        <name>Zn(2+)</name>
        <dbReference type="ChEBI" id="CHEBI:29105"/>
        <note>catalytic</note>
    </ligand>
</feature>
<dbReference type="Pfam" id="PF02074">
    <property type="entry name" value="Peptidase_M32"/>
    <property type="match status" value="1"/>
</dbReference>
<accession>A0A650CI65</accession>
<evidence type="ECO:0000256" key="2">
    <source>
        <dbReference type="PIRSR" id="PIRSR006615-1"/>
    </source>
</evidence>
<dbReference type="GO" id="GO:0046872">
    <property type="term" value="F:metal ion binding"/>
    <property type="evidence" value="ECO:0007669"/>
    <property type="project" value="UniProtKB-KW"/>
</dbReference>
<dbReference type="EMBL" id="CP045484">
    <property type="protein sequence ID" value="QGR17365.1"/>
    <property type="molecule type" value="Genomic_DNA"/>
</dbReference>
<gene>
    <name evidence="4" type="ORF">D1869_09305</name>
</gene>
<feature type="binding site" evidence="2">
    <location>
        <position position="293"/>
    </location>
    <ligand>
        <name>Zn(2+)</name>
        <dbReference type="ChEBI" id="CHEBI:29105"/>
        <note>catalytic</note>
    </ligand>
</feature>
<reference evidence="4 5" key="1">
    <citation type="submission" date="2019-10" db="EMBL/GenBank/DDBJ databases">
        <title>Genome Sequences from Six Type Strain Members of the Archaeal Family Sulfolobaceae: Acidianus ambivalens, Acidianus infernus, Metallosphaera prunae, Stygiolobus azoricus, Sulfolobus metallicus, and Sulfurisphaera ohwakuensis.</title>
        <authorList>
            <person name="Counts J.A."/>
            <person name="Kelly R.M."/>
        </authorList>
    </citation>
    <scope>NUCLEOTIDE SEQUENCE [LARGE SCALE GENOMIC DNA]</scope>
    <source>
        <strain evidence="4 5">TA-1</strain>
    </source>
</reference>
<dbReference type="GO" id="GO:0006508">
    <property type="term" value="P:proteolysis"/>
    <property type="evidence" value="ECO:0007669"/>
    <property type="project" value="UniProtKB-UniRule"/>
</dbReference>
<sequence>MMPFENIKELVEEYKKIWSLNYALSLMSWDRETYMPPADASIRGEVTGIFSELIKEEYLKLNNLVQKYEGKENLSDEEKGFIRVLNREIKYYVKVPIEIIKELDKIISEALIVWRNAKNEGNFGKFKPYLEKIVDLERKIAEYLGYEKHPYNALLDLYEEGFTVDDGDRIFNILLPNLKDILDKVREKGYYPASHPLESVEYEIKDMEKVNREILKLLKMPEDSFRMDVSAHPFTIRISGSDVRITTRYEGKDFKETIYSVVHESGHAIYELLIDKSLEMTPLAQGASTGIHESQSRFWENIIGRSKEFIHLVFPILKNNLSFLKEYDEEELHKYVNTVRPSLIRVDADEVTYNFHIALRYEIEKKLLNEDIKVEELPEIWNDFMEKYLGIRPKNDGEGVLQDIHWSQGSIGYFPTYTLGNVVAGMIYSSYKNLKYDISQGNFDNVKSWLREKICKYGATYSPKELLMRAFGKTYDPNDLLKYLREKYLSI</sequence>
<dbReference type="EC" id="3.4.17.19" evidence="1"/>
<organism evidence="4 5">
    <name type="scientific">Sulfurisphaera ohwakuensis</name>
    <dbReference type="NCBI Taxonomy" id="69656"/>
    <lineage>
        <taxon>Archaea</taxon>
        <taxon>Thermoproteota</taxon>
        <taxon>Thermoprotei</taxon>
        <taxon>Sulfolobales</taxon>
        <taxon>Sulfolobaceae</taxon>
        <taxon>Sulfurisphaera</taxon>
    </lineage>
</organism>
<comment type="catalytic activity">
    <reaction evidence="1">
        <text>Release of a C-terminal amino acid with broad specificity, except for -Pro.</text>
        <dbReference type="EC" id="3.4.17.19"/>
    </reaction>
</comment>
<dbReference type="PRINTS" id="PR00998">
    <property type="entry name" value="CRBOXYPTASET"/>
</dbReference>
<keyword evidence="1" id="KW-0645">Protease</keyword>
<dbReference type="PANTHER" id="PTHR34217:SF1">
    <property type="entry name" value="CARBOXYPEPTIDASE 1"/>
    <property type="match status" value="1"/>
</dbReference>
<comment type="function">
    <text evidence="1">Broad specificity carboxypetidase that releases amino acids sequentially from the C-terminus, including neutral, aromatic, polar and basic residues.</text>
</comment>
<comment type="similarity">
    <text evidence="1">Belongs to the peptidase M32 family.</text>
</comment>
<dbReference type="PANTHER" id="PTHR34217">
    <property type="entry name" value="METAL-DEPENDENT CARBOXYPEPTIDASE"/>
    <property type="match status" value="1"/>
</dbReference>
<dbReference type="Gene3D" id="1.10.1370.30">
    <property type="match status" value="1"/>
</dbReference>
<dbReference type="InterPro" id="IPR001333">
    <property type="entry name" value="Peptidase_M32_Taq"/>
</dbReference>
<evidence type="ECO:0000313" key="4">
    <source>
        <dbReference type="EMBL" id="QGR17365.1"/>
    </source>
</evidence>
<keyword evidence="1" id="KW-0378">Hydrolase</keyword>
<keyword evidence="1" id="KW-0482">Metalloprotease</keyword>
<keyword evidence="1 4" id="KW-0121">Carboxypeptidase</keyword>
<dbReference type="GO" id="GO:0004181">
    <property type="term" value="F:metallocarboxypeptidase activity"/>
    <property type="evidence" value="ECO:0007669"/>
    <property type="project" value="UniProtKB-UniRule"/>
</dbReference>
<dbReference type="PROSITE" id="PS52034">
    <property type="entry name" value="PEPTIDASE_M32"/>
    <property type="match status" value="1"/>
</dbReference>
<evidence type="ECO:0000256" key="1">
    <source>
        <dbReference type="PIRNR" id="PIRNR006615"/>
    </source>
</evidence>
<dbReference type="AlphaFoldDB" id="A0A650CI65"/>
<dbReference type="SUPFAM" id="SSF55486">
    <property type="entry name" value="Metalloproteases ('zincins'), catalytic domain"/>
    <property type="match status" value="1"/>
</dbReference>
<comment type="cofactor">
    <cofactor evidence="2">
        <name>Zn(2+)</name>
        <dbReference type="ChEBI" id="CHEBI:29105"/>
    </cofactor>
    <text evidence="2">Binds 1 zinc ion per subunit.</text>
</comment>
<evidence type="ECO:0000256" key="3">
    <source>
        <dbReference type="PIRSR" id="PIRSR006615-2"/>
    </source>
</evidence>
<keyword evidence="1 2" id="KW-0479">Metal-binding</keyword>
<evidence type="ECO:0000313" key="5">
    <source>
        <dbReference type="Proteomes" id="UP000427373"/>
    </source>
</evidence>